<evidence type="ECO:0000313" key="2">
    <source>
        <dbReference type="EMBL" id="CEQ04076.1"/>
    </source>
</evidence>
<sequence length="215" mass="24849">MNTSEKLSLSEKRDIAIESGIQLIPGIGGALSSAYFGAKQAKQFKRLESFYQELSLEMKELKEKIIPMDEQYEDGLISLIEQINEGVEKEHQRKKIEFYKGYMKKLLTKPLTKSIYDKSKMFLDILESMTVLEIELLTHLYKFYLENSTSIEIRNISRQDLDQYAIVGIISKLKSYGFIRTVEQRLTFGGGQDNLLNDSIVLSNYGIEFIEFITR</sequence>
<feature type="transmembrane region" description="Helical" evidence="1">
    <location>
        <begin position="20"/>
        <end position="38"/>
    </location>
</feature>
<dbReference type="AlphaFoldDB" id="A0A0C7QKL3"/>
<accession>A0A0C7QKL3</accession>
<keyword evidence="1" id="KW-0472">Membrane</keyword>
<name>A0A0C7QKL3_PARSO</name>
<protein>
    <submittedName>
        <fullName evidence="2">Uncharacterized protein</fullName>
    </submittedName>
</protein>
<dbReference type="EMBL" id="CEKZ01000003">
    <property type="protein sequence ID" value="CEQ04076.1"/>
    <property type="molecule type" value="Genomic_DNA"/>
</dbReference>
<evidence type="ECO:0000313" key="3">
    <source>
        <dbReference type="Proteomes" id="UP000049127"/>
    </source>
</evidence>
<evidence type="ECO:0000256" key="1">
    <source>
        <dbReference type="SAM" id="Phobius"/>
    </source>
</evidence>
<dbReference type="Proteomes" id="UP000049127">
    <property type="component" value="Unassembled WGS sequence"/>
</dbReference>
<dbReference type="RefSeq" id="WP_055342140.1">
    <property type="nucleotide sequence ID" value="NZ_CEKZ01000003.1"/>
</dbReference>
<dbReference type="OrthoDB" id="7063112at2"/>
<reference evidence="2 3" key="1">
    <citation type="submission" date="2015-01" db="EMBL/GenBank/DDBJ databases">
        <authorList>
            <person name="Aslett A.Martin."/>
            <person name="De Silva Nishadi"/>
        </authorList>
    </citation>
    <scope>NUCLEOTIDE SEQUENCE [LARGE SCALE GENOMIC DNA]</scope>
    <source>
        <strain evidence="2 3">R28058</strain>
    </source>
</reference>
<gene>
    <name evidence="2" type="ORF">R28058_18091</name>
</gene>
<organism evidence="2 3">
    <name type="scientific">Paraclostridium sordellii</name>
    <name type="common">Clostridium sordellii</name>
    <dbReference type="NCBI Taxonomy" id="1505"/>
    <lineage>
        <taxon>Bacteria</taxon>
        <taxon>Bacillati</taxon>
        <taxon>Bacillota</taxon>
        <taxon>Clostridia</taxon>
        <taxon>Peptostreptococcales</taxon>
        <taxon>Peptostreptococcaceae</taxon>
        <taxon>Paraclostridium</taxon>
    </lineage>
</organism>
<proteinExistence type="predicted"/>
<keyword evidence="1" id="KW-0812">Transmembrane</keyword>
<keyword evidence="1" id="KW-1133">Transmembrane helix</keyword>